<accession>A0A1I0U280</accession>
<proteinExistence type="predicted"/>
<evidence type="ECO:0000256" key="1">
    <source>
        <dbReference type="SAM" id="SignalP"/>
    </source>
</evidence>
<dbReference type="OrthoDB" id="676338at2"/>
<organism evidence="2 3">
    <name type="scientific">Pedobacter suwonensis</name>
    <dbReference type="NCBI Taxonomy" id="332999"/>
    <lineage>
        <taxon>Bacteria</taxon>
        <taxon>Pseudomonadati</taxon>
        <taxon>Bacteroidota</taxon>
        <taxon>Sphingobacteriia</taxon>
        <taxon>Sphingobacteriales</taxon>
        <taxon>Sphingobacteriaceae</taxon>
        <taxon>Pedobacter</taxon>
    </lineage>
</organism>
<keyword evidence="3" id="KW-1185">Reference proteome</keyword>
<gene>
    <name evidence="2" type="ORF">SAMN04488511_11768</name>
</gene>
<dbReference type="InterPro" id="IPR045950">
    <property type="entry name" value="DUF6370"/>
</dbReference>
<evidence type="ECO:0000313" key="3">
    <source>
        <dbReference type="Proteomes" id="UP000198836"/>
    </source>
</evidence>
<dbReference type="EMBL" id="FOJM01000017">
    <property type="protein sequence ID" value="SFA57266.1"/>
    <property type="molecule type" value="Genomic_DNA"/>
</dbReference>
<reference evidence="3" key="1">
    <citation type="submission" date="2016-10" db="EMBL/GenBank/DDBJ databases">
        <authorList>
            <person name="Varghese N."/>
            <person name="Submissions S."/>
        </authorList>
    </citation>
    <scope>NUCLEOTIDE SEQUENCE [LARGE SCALE GENOMIC DNA]</scope>
    <source>
        <strain evidence="3">DSM 18130</strain>
    </source>
</reference>
<feature type="chain" id="PRO_5011537612" description="Glutaminyl-tRNA synthetase" evidence="1">
    <location>
        <begin position="20"/>
        <end position="111"/>
    </location>
</feature>
<dbReference type="Proteomes" id="UP000198836">
    <property type="component" value="Unassembled WGS sequence"/>
</dbReference>
<evidence type="ECO:0008006" key="4">
    <source>
        <dbReference type="Google" id="ProtNLM"/>
    </source>
</evidence>
<sequence>MKKLIFALILGVFSVAANAQTSPQKTAKVITKQVVDIACGECQFKMKGKDCELAVKIDGKPYFVDGKGIDDFGDAHGEHGFCNAVNKAEVTGEIVSNRFKAKEIKLLTIKK</sequence>
<dbReference type="STRING" id="332999.SAMN04488511_11768"/>
<feature type="signal peptide" evidence="1">
    <location>
        <begin position="1"/>
        <end position="19"/>
    </location>
</feature>
<evidence type="ECO:0000313" key="2">
    <source>
        <dbReference type="EMBL" id="SFA57266.1"/>
    </source>
</evidence>
<keyword evidence="1" id="KW-0732">Signal</keyword>
<protein>
    <recommendedName>
        <fullName evidence="4">Glutaminyl-tRNA synthetase</fullName>
    </recommendedName>
</protein>
<dbReference type="Pfam" id="PF19897">
    <property type="entry name" value="DUF6370"/>
    <property type="match status" value="1"/>
</dbReference>
<name>A0A1I0U280_9SPHI</name>
<dbReference type="RefSeq" id="WP_090986644.1">
    <property type="nucleotide sequence ID" value="NZ_FOJM01000017.1"/>
</dbReference>
<dbReference type="AlphaFoldDB" id="A0A1I0U280"/>